<dbReference type="SUPFAM" id="SSF103088">
    <property type="entry name" value="OmpA-like"/>
    <property type="match status" value="1"/>
</dbReference>
<dbReference type="Proteomes" id="UP000765160">
    <property type="component" value="Unassembled WGS sequence"/>
</dbReference>
<dbReference type="Gene3D" id="3.30.1330.60">
    <property type="entry name" value="OmpA-like domain"/>
    <property type="match status" value="1"/>
</dbReference>
<evidence type="ECO:0000259" key="2">
    <source>
        <dbReference type="Pfam" id="PF00691"/>
    </source>
</evidence>
<protein>
    <recommendedName>
        <fullName evidence="2">OmpA-like domain-containing protein</fullName>
    </recommendedName>
</protein>
<reference evidence="3 4" key="1">
    <citation type="submission" date="2020-03" db="EMBL/GenBank/DDBJ databases">
        <title>Roseomonas selenitidurans sp. nov. isolated from soil.</title>
        <authorList>
            <person name="Liu H."/>
        </authorList>
    </citation>
    <scope>NUCLEOTIDE SEQUENCE [LARGE SCALE GENOMIC DNA]</scope>
    <source>
        <strain evidence="3 4">JCM 15073</strain>
    </source>
</reference>
<evidence type="ECO:0000256" key="1">
    <source>
        <dbReference type="SAM" id="SignalP"/>
    </source>
</evidence>
<organism evidence="3 4">
    <name type="scientific">Falsiroseomonas frigidaquae</name>
    <dbReference type="NCBI Taxonomy" id="487318"/>
    <lineage>
        <taxon>Bacteria</taxon>
        <taxon>Pseudomonadati</taxon>
        <taxon>Pseudomonadota</taxon>
        <taxon>Alphaproteobacteria</taxon>
        <taxon>Acetobacterales</taxon>
        <taxon>Roseomonadaceae</taxon>
        <taxon>Falsiroseomonas</taxon>
    </lineage>
</organism>
<accession>A0ABX1EW87</accession>
<sequence>MRALLALLLFATTPALAQPEPPACLFPRGSAALDEPCLALLEQIARTSSGPITIRGFAQEQQGPRLDGLFSRRRAEAVAEELERLGVVPERLEITTPPAEPRDVHSRLDPHSRRVEIIPGN</sequence>
<keyword evidence="1" id="KW-0732">Signal</keyword>
<name>A0ABX1EW87_9PROT</name>
<gene>
    <name evidence="3" type="ORF">HB662_00655</name>
</gene>
<dbReference type="RefSeq" id="WP_168046140.1">
    <property type="nucleotide sequence ID" value="NZ_JAATJR010000001.1"/>
</dbReference>
<dbReference type="InterPro" id="IPR036737">
    <property type="entry name" value="OmpA-like_sf"/>
</dbReference>
<feature type="chain" id="PRO_5046836093" description="OmpA-like domain-containing protein" evidence="1">
    <location>
        <begin position="18"/>
        <end position="121"/>
    </location>
</feature>
<proteinExistence type="predicted"/>
<keyword evidence="4" id="KW-1185">Reference proteome</keyword>
<evidence type="ECO:0000313" key="3">
    <source>
        <dbReference type="EMBL" id="NKE43267.1"/>
    </source>
</evidence>
<comment type="caution">
    <text evidence="3">The sequence shown here is derived from an EMBL/GenBank/DDBJ whole genome shotgun (WGS) entry which is preliminary data.</text>
</comment>
<dbReference type="Pfam" id="PF00691">
    <property type="entry name" value="OmpA"/>
    <property type="match status" value="1"/>
</dbReference>
<feature type="domain" description="OmpA-like" evidence="2">
    <location>
        <begin position="25"/>
        <end position="95"/>
    </location>
</feature>
<feature type="signal peptide" evidence="1">
    <location>
        <begin position="1"/>
        <end position="17"/>
    </location>
</feature>
<dbReference type="InterPro" id="IPR006665">
    <property type="entry name" value="OmpA-like"/>
</dbReference>
<dbReference type="EMBL" id="JAAVTX010000001">
    <property type="protein sequence ID" value="NKE43267.1"/>
    <property type="molecule type" value="Genomic_DNA"/>
</dbReference>
<evidence type="ECO:0000313" key="4">
    <source>
        <dbReference type="Proteomes" id="UP000765160"/>
    </source>
</evidence>